<keyword evidence="5 6" id="KW-0472">Membrane</keyword>
<feature type="transmembrane region" description="Helical" evidence="6">
    <location>
        <begin position="142"/>
        <end position="162"/>
    </location>
</feature>
<dbReference type="EMBL" id="CAJNDS010000026">
    <property type="protein sequence ID" value="CAE6923273.1"/>
    <property type="molecule type" value="Genomic_DNA"/>
</dbReference>
<organism evidence="7 8">
    <name type="scientific">Symbiodinium natans</name>
    <dbReference type="NCBI Taxonomy" id="878477"/>
    <lineage>
        <taxon>Eukaryota</taxon>
        <taxon>Sar</taxon>
        <taxon>Alveolata</taxon>
        <taxon>Dinophyceae</taxon>
        <taxon>Suessiales</taxon>
        <taxon>Symbiodiniaceae</taxon>
        <taxon>Symbiodinium</taxon>
    </lineage>
</organism>
<evidence type="ECO:0000256" key="2">
    <source>
        <dbReference type="ARBA" id="ARBA00022475"/>
    </source>
</evidence>
<evidence type="ECO:0000256" key="1">
    <source>
        <dbReference type="ARBA" id="ARBA00004651"/>
    </source>
</evidence>
<proteinExistence type="predicted"/>
<keyword evidence="2" id="KW-1003">Cell membrane</keyword>
<evidence type="ECO:0000256" key="5">
    <source>
        <dbReference type="ARBA" id="ARBA00023136"/>
    </source>
</evidence>
<dbReference type="GO" id="GO:0005886">
    <property type="term" value="C:plasma membrane"/>
    <property type="evidence" value="ECO:0007669"/>
    <property type="project" value="UniProtKB-SubCell"/>
</dbReference>
<accession>A0A812GP12</accession>
<keyword evidence="3 6" id="KW-0812">Transmembrane</keyword>
<keyword evidence="4 6" id="KW-1133">Transmembrane helix</keyword>
<dbReference type="PANTHER" id="PTHR30509">
    <property type="entry name" value="P-HYDROXYBENZOIC ACID EFFLUX PUMP SUBUNIT-RELATED"/>
    <property type="match status" value="1"/>
</dbReference>
<dbReference type="PANTHER" id="PTHR30509:SF9">
    <property type="entry name" value="MULTIDRUG RESISTANCE PROTEIN MDTO"/>
    <property type="match status" value="1"/>
</dbReference>
<evidence type="ECO:0000313" key="8">
    <source>
        <dbReference type="Proteomes" id="UP000604046"/>
    </source>
</evidence>
<evidence type="ECO:0000313" key="7">
    <source>
        <dbReference type="EMBL" id="CAE6923273.1"/>
    </source>
</evidence>
<name>A0A812GP12_9DINO</name>
<evidence type="ECO:0000256" key="4">
    <source>
        <dbReference type="ARBA" id="ARBA00022989"/>
    </source>
</evidence>
<feature type="transmembrane region" description="Helical" evidence="6">
    <location>
        <begin position="83"/>
        <end position="106"/>
    </location>
</feature>
<comment type="subcellular location">
    <subcellularLocation>
        <location evidence="1">Cell membrane</location>
        <topology evidence="1">Multi-pass membrane protein</topology>
    </subcellularLocation>
</comment>
<feature type="transmembrane region" description="Helical" evidence="6">
    <location>
        <begin position="503"/>
        <end position="522"/>
    </location>
</feature>
<feature type="transmembrane region" description="Helical" evidence="6">
    <location>
        <begin position="112"/>
        <end position="130"/>
    </location>
</feature>
<feature type="transmembrane region" description="Helical" evidence="6">
    <location>
        <begin position="53"/>
        <end position="76"/>
    </location>
</feature>
<reference evidence="7" key="1">
    <citation type="submission" date="2021-02" db="EMBL/GenBank/DDBJ databases">
        <authorList>
            <person name="Dougan E. K."/>
            <person name="Rhodes N."/>
            <person name="Thang M."/>
            <person name="Chan C."/>
        </authorList>
    </citation>
    <scope>NUCLEOTIDE SEQUENCE</scope>
</reference>
<keyword evidence="8" id="KW-1185">Reference proteome</keyword>
<feature type="transmembrane region" description="Helical" evidence="6">
    <location>
        <begin position="473"/>
        <end position="491"/>
    </location>
</feature>
<comment type="caution">
    <text evidence="7">The sequence shown here is derived from an EMBL/GenBank/DDBJ whole genome shotgun (WGS) entry which is preliminary data.</text>
</comment>
<sequence>MAVAAEESPLLKAQQDVEKAMGEDAFVGSLRRRVQRLFGAEHNPKFAENAEHAFRGAFALVFFAIPIIMPRGVWAFRDDVMELGVYSSGVCMFIVFNLGTSFGQAFNSCKSGLQGTLLSSMMGWLMYTLYPEGYQSTSPDSVFYGGVLVGVLYVTVVMYLRFGISLQMFALSGWATTWMNFLNDKHEDTIMPPWTPGWTIHKDILTQGFICTGLGMVAVVIASLLPYPRWSLMFVTESQLGANLQVVQVLETMVKYYSQDKPNVYVKDQVIRRMTRMRDMVEENDTLLAAAWWECWGLGRSQVKRRVLASMDKVTKAISDLIWNAWQESISEDVGEMDAELMRLVRPSIEKVLKSMQVTMNLLVKAASDGNLDPAEVVALKKSFKDLEEKDQEMCKHFTKVRKEVTKGEPMAIYKEVRVAQVLLFSVSRVVAQTIELADKIQQQMSLKDLLPAAPELGGCSALFANLLEKDHVIFAARGLLAYLLAFQIGWHGWMGVVPKRAAGIAGTTPYLLTMYVGSALVSDLNRMQGLMIGQVMARVVRGMVDSCHWDDLIGLAVITFTWVFLGVFVREHSSTFSSVGSMAAAFGATTLLATNCSNPDLEKEATFDHLAMNCVAVLLTTVVNLALPADSASKLASQALDECWGVIRNAMEELYDPKVKMVKFHAPKARALLKKADALGDEAGFEPRLWKTPWQSALFDRVTEETSNMVATLSAIETSIAEGGVEGAQKCEHVRLLTERSTLFNKGGNTINKKLDIVRRLLGIFAHETQQKFPVLQDPEVFHTFRGEELLAEQEFIKRLGQSWDSSHWSEKS</sequence>
<gene>
    <name evidence="7" type="ORF">SNAT2548_LOCUS543</name>
</gene>
<protein>
    <submittedName>
        <fullName evidence="7">Uncharacterized protein</fullName>
    </submittedName>
</protein>
<dbReference type="OrthoDB" id="427972at2759"/>
<dbReference type="Proteomes" id="UP000604046">
    <property type="component" value="Unassembled WGS sequence"/>
</dbReference>
<feature type="transmembrane region" description="Helical" evidence="6">
    <location>
        <begin position="204"/>
        <end position="225"/>
    </location>
</feature>
<dbReference type="AlphaFoldDB" id="A0A812GP12"/>
<evidence type="ECO:0000256" key="3">
    <source>
        <dbReference type="ARBA" id="ARBA00022692"/>
    </source>
</evidence>
<evidence type="ECO:0000256" key="6">
    <source>
        <dbReference type="SAM" id="Phobius"/>
    </source>
</evidence>
<feature type="transmembrane region" description="Helical" evidence="6">
    <location>
        <begin position="553"/>
        <end position="570"/>
    </location>
</feature>